<dbReference type="RefSeq" id="WP_095123577.1">
    <property type="nucleotide sequence ID" value="NZ_LT906454.1"/>
</dbReference>
<dbReference type="InterPro" id="IPR016785">
    <property type="entry name" value="ComGD"/>
</dbReference>
<keyword evidence="1" id="KW-1133">Transmembrane helix</keyword>
<accession>A0A239XL99</accession>
<keyword evidence="1" id="KW-0472">Membrane</keyword>
<dbReference type="EMBL" id="LT906454">
    <property type="protein sequence ID" value="SNV46804.1"/>
    <property type="molecule type" value="Genomic_DNA"/>
</dbReference>
<protein>
    <submittedName>
        <fullName evidence="2">Competence protein</fullName>
    </submittedName>
</protein>
<keyword evidence="1" id="KW-0812">Transmembrane</keyword>
<dbReference type="Proteomes" id="UP000215144">
    <property type="component" value="Chromosome 1"/>
</dbReference>
<gene>
    <name evidence="2" type="ORF">SAMEA4504048_02231</name>
</gene>
<proteinExistence type="predicted"/>
<evidence type="ECO:0000313" key="2">
    <source>
        <dbReference type="EMBL" id="SNV46804.1"/>
    </source>
</evidence>
<dbReference type="NCBIfam" id="NF040982">
    <property type="entry name" value="ComGD"/>
    <property type="match status" value="1"/>
</dbReference>
<sequence length="138" mass="15567">MPKLTNRSLSAFTLLESLLTLSVISFITLMINGSVTHIFKDMESKLFLMTFEQVYRETQRLSASQQISQVLQIKHDKISNSLGCYAIPESIKPSKELTITFNEAGGNSSLESLSFQTPTETVTYQLHLGSGQYQKKRR</sequence>
<evidence type="ECO:0000256" key="1">
    <source>
        <dbReference type="SAM" id="Phobius"/>
    </source>
</evidence>
<organism evidence="2 3">
    <name type="scientific">Streptococcus acidominimus</name>
    <dbReference type="NCBI Taxonomy" id="1326"/>
    <lineage>
        <taxon>Bacteria</taxon>
        <taxon>Bacillati</taxon>
        <taxon>Bacillota</taxon>
        <taxon>Bacilli</taxon>
        <taxon>Lactobacillales</taxon>
        <taxon>Streptococcaceae</taxon>
        <taxon>Streptococcus</taxon>
    </lineage>
</organism>
<dbReference type="KEGG" id="saco:SAME_02231"/>
<evidence type="ECO:0000313" key="3">
    <source>
        <dbReference type="Proteomes" id="UP000215144"/>
    </source>
</evidence>
<name>A0A239XL99_STRAI</name>
<dbReference type="AlphaFoldDB" id="A0A239XL99"/>
<feature type="transmembrane region" description="Helical" evidence="1">
    <location>
        <begin position="20"/>
        <end position="39"/>
    </location>
</feature>
<dbReference type="OrthoDB" id="2243810at2"/>
<reference evidence="2 3" key="1">
    <citation type="submission" date="2017-06" db="EMBL/GenBank/DDBJ databases">
        <authorList>
            <consortium name="Pathogen Informatics"/>
        </authorList>
    </citation>
    <scope>NUCLEOTIDE SEQUENCE [LARGE SCALE GENOMIC DNA]</scope>
    <source>
        <strain evidence="2 3">NCTC11291</strain>
    </source>
</reference>